<protein>
    <submittedName>
        <fullName evidence="2">Acetyltransferase family protein</fullName>
    </submittedName>
</protein>
<evidence type="ECO:0000313" key="2">
    <source>
        <dbReference type="EMBL" id="AEV94747.1"/>
    </source>
</evidence>
<dbReference type="PATRIC" id="fig|701521.8.peg.419"/>
<dbReference type="InterPro" id="IPR016181">
    <property type="entry name" value="Acyl_CoA_acyltransferase"/>
</dbReference>
<dbReference type="PANTHER" id="PTHR43792">
    <property type="entry name" value="GNAT FAMILY, PUTATIVE (AFU_ORTHOLOGUE AFUA_3G00765)-RELATED-RELATED"/>
    <property type="match status" value="1"/>
</dbReference>
<dbReference type="eggNOG" id="COG1670">
    <property type="taxonomic scope" value="Bacteria"/>
</dbReference>
<dbReference type="Pfam" id="PF13302">
    <property type="entry name" value="Acetyltransf_3"/>
    <property type="match status" value="1"/>
</dbReference>
<organism evidence="2 3">
    <name type="scientific">Pediococcus claussenii (strain ATCC BAA-344 / DSM 14800 / JCM 18046 / KCTC 3811 / LMG 21948 / P06)</name>
    <dbReference type="NCBI Taxonomy" id="701521"/>
    <lineage>
        <taxon>Bacteria</taxon>
        <taxon>Bacillati</taxon>
        <taxon>Bacillota</taxon>
        <taxon>Bacilli</taxon>
        <taxon>Lactobacillales</taxon>
        <taxon>Lactobacillaceae</taxon>
        <taxon>Pediococcus</taxon>
    </lineage>
</organism>
<dbReference type="HOGENOM" id="CLU_013985_30_0_9"/>
<dbReference type="PROSITE" id="PS51186">
    <property type="entry name" value="GNAT"/>
    <property type="match status" value="1"/>
</dbReference>
<evidence type="ECO:0000313" key="3">
    <source>
        <dbReference type="Proteomes" id="UP000005444"/>
    </source>
</evidence>
<dbReference type="InterPro" id="IPR051531">
    <property type="entry name" value="N-acetyltransferase"/>
</dbReference>
<dbReference type="PANTHER" id="PTHR43792:SF1">
    <property type="entry name" value="N-ACETYLTRANSFERASE DOMAIN-CONTAINING PROTEIN"/>
    <property type="match status" value="1"/>
</dbReference>
<proteinExistence type="predicted"/>
<keyword evidence="3" id="KW-1185">Reference proteome</keyword>
<dbReference type="GO" id="GO:0016747">
    <property type="term" value="F:acyltransferase activity, transferring groups other than amino-acyl groups"/>
    <property type="evidence" value="ECO:0007669"/>
    <property type="project" value="InterPro"/>
</dbReference>
<dbReference type="STRING" id="701521.PECL_443"/>
<feature type="domain" description="N-acetyltransferase" evidence="1">
    <location>
        <begin position="15"/>
        <end position="169"/>
    </location>
</feature>
<gene>
    <name evidence="2" type="ordered locus">PECL_443</name>
</gene>
<dbReference type="InterPro" id="IPR000182">
    <property type="entry name" value="GNAT_dom"/>
</dbReference>
<dbReference type="AlphaFoldDB" id="G8PBJ8"/>
<dbReference type="EMBL" id="CP003137">
    <property type="protein sequence ID" value="AEV94747.1"/>
    <property type="molecule type" value="Genomic_DNA"/>
</dbReference>
<evidence type="ECO:0000259" key="1">
    <source>
        <dbReference type="PROSITE" id="PS51186"/>
    </source>
</evidence>
<dbReference type="RefSeq" id="WP_014214945.1">
    <property type="nucleotide sequence ID" value="NC_016605.1"/>
</dbReference>
<sequence>MQNFEHYHPIYTNKFVLDWLTMSKVRDVFELRHNRRIAADSDRDIDETIVDTTGYVNNMMRLVMNNQALIWGISDKHTGEFLGMVAIWDFDHDSAIIRFEILPQHQNKGVMQEVLTRMVLFVFDELHLKKLQALTLPKNKISVHLLEKAGFSIVKKSDTQYLHFQIEDD</sequence>
<dbReference type="KEGG" id="pce:PECL_443"/>
<dbReference type="SUPFAM" id="SSF55729">
    <property type="entry name" value="Acyl-CoA N-acyltransferases (Nat)"/>
    <property type="match status" value="1"/>
</dbReference>
<reference evidence="2 3" key="1">
    <citation type="journal article" date="2012" name="J. Bacteriol.">
        <title>Complete Genome Sequence of the Beer Spoilage Organism Pediococcus claussenii ATCC BAA-344T.</title>
        <authorList>
            <person name="Pittet V."/>
            <person name="Abegunde T."/>
            <person name="Marfleet T."/>
            <person name="Haakensen M."/>
            <person name="Morrow K."/>
            <person name="Jayaprakash T."/>
            <person name="Schroeder K."/>
            <person name="Trost B."/>
            <person name="Byrns S."/>
            <person name="Bergsveinson J."/>
            <person name="Kusalik A."/>
            <person name="Ziola B."/>
        </authorList>
    </citation>
    <scope>NUCLEOTIDE SEQUENCE [LARGE SCALE GENOMIC DNA]</scope>
    <source>
        <strain evidence="2 3">ATCC BAA-344</strain>
    </source>
</reference>
<dbReference type="Gene3D" id="3.40.630.30">
    <property type="match status" value="1"/>
</dbReference>
<dbReference type="Proteomes" id="UP000005444">
    <property type="component" value="Chromosome"/>
</dbReference>
<name>G8PBJ8_PEDCP</name>
<accession>G8PBJ8</accession>